<dbReference type="OMA" id="WTSWPMR"/>
<gene>
    <name evidence="2" type="ORF">ABB37_01294</name>
</gene>
<feature type="region of interest" description="Disordered" evidence="1">
    <location>
        <begin position="844"/>
        <end position="877"/>
    </location>
</feature>
<feature type="compositionally biased region" description="Low complexity" evidence="1">
    <location>
        <begin position="1055"/>
        <end position="1067"/>
    </location>
</feature>
<keyword evidence="3" id="KW-1185">Reference proteome</keyword>
<feature type="compositionally biased region" description="Low complexity" evidence="1">
    <location>
        <begin position="99"/>
        <end position="111"/>
    </location>
</feature>
<accession>A0A0N0DZ30</accession>
<dbReference type="VEuPathDB" id="TriTrypDB:LpyrH10_02_2680"/>
<feature type="region of interest" description="Disordered" evidence="1">
    <location>
        <begin position="664"/>
        <end position="715"/>
    </location>
</feature>
<dbReference type="OrthoDB" id="273463at2759"/>
<feature type="compositionally biased region" description="Low complexity" evidence="1">
    <location>
        <begin position="672"/>
        <end position="712"/>
    </location>
</feature>
<dbReference type="Proteomes" id="UP000037923">
    <property type="component" value="Unassembled WGS sequence"/>
</dbReference>
<comment type="caution">
    <text evidence="2">The sequence shown here is derived from an EMBL/GenBank/DDBJ whole genome shotgun (WGS) entry which is preliminary data.</text>
</comment>
<feature type="region of interest" description="Disordered" evidence="1">
    <location>
        <begin position="969"/>
        <end position="994"/>
    </location>
</feature>
<proteinExistence type="predicted"/>
<name>A0A0N0DZ30_LEPPY</name>
<evidence type="ECO:0000313" key="3">
    <source>
        <dbReference type="Proteomes" id="UP000037923"/>
    </source>
</evidence>
<reference evidence="2 3" key="1">
    <citation type="submission" date="2015-07" db="EMBL/GenBank/DDBJ databases">
        <title>High-quality genome of monoxenous trypanosomatid Leptomonas pyrrhocoris.</title>
        <authorList>
            <person name="Flegontov P."/>
            <person name="Butenko A."/>
            <person name="Firsov S."/>
            <person name="Vlcek C."/>
            <person name="Logacheva M.D."/>
            <person name="Field M."/>
            <person name="Filatov D."/>
            <person name="Flegontova O."/>
            <person name="Gerasimov E."/>
            <person name="Jackson A.P."/>
            <person name="Kelly S."/>
            <person name="Opperdoes F."/>
            <person name="O'Reilly A."/>
            <person name="Votypka J."/>
            <person name="Yurchenko V."/>
            <person name="Lukes J."/>
        </authorList>
    </citation>
    <scope>NUCLEOTIDE SEQUENCE [LARGE SCALE GENOMIC DNA]</scope>
    <source>
        <strain evidence="2">H10</strain>
    </source>
</reference>
<dbReference type="GeneID" id="26901589"/>
<evidence type="ECO:0000313" key="2">
    <source>
        <dbReference type="EMBL" id="KPA84815.1"/>
    </source>
</evidence>
<dbReference type="EMBL" id="LGTL01000002">
    <property type="protein sequence ID" value="KPA84815.1"/>
    <property type="molecule type" value="Genomic_DNA"/>
</dbReference>
<protein>
    <submittedName>
        <fullName evidence="2">Uncharacterized protein</fullName>
    </submittedName>
</protein>
<feature type="region of interest" description="Disordered" evidence="1">
    <location>
        <begin position="1046"/>
        <end position="1067"/>
    </location>
</feature>
<dbReference type="AlphaFoldDB" id="A0A0N0DZ30"/>
<evidence type="ECO:0000256" key="1">
    <source>
        <dbReference type="SAM" id="MobiDB-lite"/>
    </source>
</evidence>
<organism evidence="2 3">
    <name type="scientific">Leptomonas pyrrhocoris</name>
    <name type="common">Firebug parasite</name>
    <dbReference type="NCBI Taxonomy" id="157538"/>
    <lineage>
        <taxon>Eukaryota</taxon>
        <taxon>Discoba</taxon>
        <taxon>Euglenozoa</taxon>
        <taxon>Kinetoplastea</taxon>
        <taxon>Metakinetoplastina</taxon>
        <taxon>Trypanosomatida</taxon>
        <taxon>Trypanosomatidae</taxon>
        <taxon>Leishmaniinae</taxon>
        <taxon>Leptomonas</taxon>
    </lineage>
</organism>
<feature type="compositionally biased region" description="Polar residues" evidence="1">
    <location>
        <begin position="850"/>
        <end position="861"/>
    </location>
</feature>
<sequence length="1178" mass="125302">MSWVQVECSNGSRYAAPSHGRPLPNFSGAAQLFQPPLNLRELQTVDLMEINGGLDSERNHDDGVRVTVVAGQRDLGGHFGITTVIVGGEQEESEDETRGTAQSSEQASSASGGLQRLLERVFALLTTTNDRGVAILLDALCTRSPLPLTAEAASRASVVVEDDGGSHVSTVLRQARAQLPDGDAIPKGNAKASNQRFLRRLTQVGCAPSLKQESASPLQLLPPNSLTVAAKIQSEGPQRAETRKAAPSQPLSFAAAVRRRSLLFFVENNVVPLSVLTSHVCAVEVPEGHKTAAAAVGASDIASGSPTTTTASSSAANSSTPMLADTLLHSLARRVGNASRKHTSALTELQLSCTSPLRRRPSKALERNPTWAAAAQSAEESGHLLLLIFLRLLVHQPLTPTDAAQMERILLKGTWDTEALSDPSSSLAPMLAAYSPSGLLIASASFRRALGHEEYMLLSAAAIDRLTRFTPPPPCHDTACGNGRRRCADLLRWTSWPMRVGEAIRTTQQPSPTASIVDVLLLTVGDALAICVCFPRVSFNGEEEVSPAVATALSFEGVQQLLERTVTIADERDSAGRQGNTPLLPLLRSSLMDSLVHACAHSTAPYTPAFHDALFVATAVEEALGSLHFNDGTHSSALLCAANTGVKETVMGELHRLLHGEAQSLKKDASHLSPEAQAQLPPLPQQQPQQQTPLPSPSEAALSRAAEPPAAAIRTKSRSGLHKLFACLPLRRRSSRNRAGSLLDSSAYTTESLRRTGVHIQRLEGPNTTASSTHKSVEKNQHSDASRAAAAMLELPLECMLCCVAALVTRNELGALRRMHELGLHSFFYLQQNVVPCINGKSAKPPLPTRRSTPMASSSNGVGHDLVQGGTTPSSLSSVSPRFGISFTRLCLQQPQCPSAILPDEWRGVEGMRDGEGGELAFMEDPTLTLRLSIKTPSTGEHDRRTQQSAAVTVLPCWSILHLTPVELPEASSDSAGNRQDEDTDSLDGSLSSVADNDGVLGSCPASVHEDAQLLTSFCYVLTRKLHRRAIWSRNPPAVRAIMGSTSARGRGEGFSPTRPTFSSPSPALVSALSETEMGSPTADKAWVDVAAVMNICGDITGERAEALLHALQKHGLPKKAKATADGKVDGLRAPTGDGDPIEYEYVAGAGAKMKELFREALVCQEAALLLLEAASCD</sequence>
<feature type="region of interest" description="Disordered" evidence="1">
    <location>
        <begin position="87"/>
        <end position="111"/>
    </location>
</feature>
<dbReference type="RefSeq" id="XP_015663254.1">
    <property type="nucleotide sequence ID" value="XM_015797734.1"/>
</dbReference>